<accession>A0AAE3FG40</accession>
<gene>
    <name evidence="5" type="ORF">MR241_03220</name>
</gene>
<keyword evidence="2" id="KW-0238">DNA-binding</keyword>
<sequence>MAGMTLTKLAKLANVSVSTASKAFSMSPEVNSETREMIFDKARELRCFKQFFSAKYPRLVVAVICPELESRYYSGAVGGLRTALEARGCEITAAASGFSAKRAAELVSYYENYADADAVISFEELPEMAWRHEIPVIGLCRSAFSADVRILTDCNGAIKKLTDGFLRSGIKKIGFIGEVRTAMKAAAFREALGDSYDPAFVSVTEERFEKGGYLAADRLISSGNLPEAVICAYDYMAYGAMRHFKDAGLEIPSDILVAGMDDLDESAYYIPSLTSVDMRSGETAELAAEALFRLIRGEKAENAVLPAAVVARESTGNTVI</sequence>
<feature type="domain" description="HTH lacI-type" evidence="4">
    <location>
        <begin position="4"/>
        <end position="45"/>
    </location>
</feature>
<dbReference type="EMBL" id="JALEMU010000051">
    <property type="protein sequence ID" value="MCI5755289.1"/>
    <property type="molecule type" value="Genomic_DNA"/>
</dbReference>
<dbReference type="SUPFAM" id="SSF53822">
    <property type="entry name" value="Periplasmic binding protein-like I"/>
    <property type="match status" value="1"/>
</dbReference>
<dbReference type="Proteomes" id="UP001139365">
    <property type="component" value="Unassembled WGS sequence"/>
</dbReference>
<dbReference type="PANTHER" id="PTHR30146:SF109">
    <property type="entry name" value="HTH-TYPE TRANSCRIPTIONAL REGULATOR GALS"/>
    <property type="match status" value="1"/>
</dbReference>
<dbReference type="GO" id="GO:0000976">
    <property type="term" value="F:transcription cis-regulatory region binding"/>
    <property type="evidence" value="ECO:0007669"/>
    <property type="project" value="TreeGrafter"/>
</dbReference>
<dbReference type="InterPro" id="IPR010982">
    <property type="entry name" value="Lambda_DNA-bd_dom_sf"/>
</dbReference>
<comment type="caution">
    <text evidence="5">The sequence shown here is derived from an EMBL/GenBank/DDBJ whole genome shotgun (WGS) entry which is preliminary data.</text>
</comment>
<evidence type="ECO:0000313" key="6">
    <source>
        <dbReference type="Proteomes" id="UP001139365"/>
    </source>
</evidence>
<keyword evidence="3" id="KW-0804">Transcription</keyword>
<evidence type="ECO:0000256" key="1">
    <source>
        <dbReference type="ARBA" id="ARBA00023015"/>
    </source>
</evidence>
<dbReference type="InterPro" id="IPR028082">
    <property type="entry name" value="Peripla_BP_I"/>
</dbReference>
<protein>
    <submittedName>
        <fullName evidence="5">LacI family transcriptional regulator</fullName>
    </submittedName>
</protein>
<evidence type="ECO:0000259" key="4">
    <source>
        <dbReference type="PROSITE" id="PS50932"/>
    </source>
</evidence>
<dbReference type="SUPFAM" id="SSF47413">
    <property type="entry name" value="lambda repressor-like DNA-binding domains"/>
    <property type="match status" value="1"/>
</dbReference>
<dbReference type="CDD" id="cd06267">
    <property type="entry name" value="PBP1_LacI_sugar_binding-like"/>
    <property type="match status" value="1"/>
</dbReference>
<keyword evidence="1" id="KW-0805">Transcription regulation</keyword>
<dbReference type="Gene3D" id="1.10.260.40">
    <property type="entry name" value="lambda repressor-like DNA-binding domains"/>
    <property type="match status" value="1"/>
</dbReference>
<dbReference type="InterPro" id="IPR046335">
    <property type="entry name" value="LacI/GalR-like_sensor"/>
</dbReference>
<dbReference type="Pfam" id="PF13377">
    <property type="entry name" value="Peripla_BP_3"/>
    <property type="match status" value="1"/>
</dbReference>
<proteinExistence type="predicted"/>
<dbReference type="CDD" id="cd01392">
    <property type="entry name" value="HTH_LacI"/>
    <property type="match status" value="1"/>
</dbReference>
<evidence type="ECO:0000256" key="2">
    <source>
        <dbReference type="ARBA" id="ARBA00023125"/>
    </source>
</evidence>
<dbReference type="InterPro" id="IPR000843">
    <property type="entry name" value="HTH_LacI"/>
</dbReference>
<evidence type="ECO:0000313" key="5">
    <source>
        <dbReference type="EMBL" id="MCI5755289.1"/>
    </source>
</evidence>
<evidence type="ECO:0000256" key="3">
    <source>
        <dbReference type="ARBA" id="ARBA00023163"/>
    </source>
</evidence>
<name>A0AAE3FG40_9BACT</name>
<reference evidence="5 6" key="1">
    <citation type="submission" date="2022-03" db="EMBL/GenBank/DDBJ databases">
        <title>Metagenome-assembled genomes from swine fecal metagenomes.</title>
        <authorList>
            <person name="Holman D.B."/>
            <person name="Kommadath A."/>
        </authorList>
    </citation>
    <scope>NUCLEOTIDE SEQUENCE [LARGE SCALE GENOMIC DNA]</scope>
    <source>
        <strain evidence="5">SUG147</strain>
    </source>
</reference>
<dbReference type="GO" id="GO:0003700">
    <property type="term" value="F:DNA-binding transcription factor activity"/>
    <property type="evidence" value="ECO:0007669"/>
    <property type="project" value="TreeGrafter"/>
</dbReference>
<dbReference type="PANTHER" id="PTHR30146">
    <property type="entry name" value="LACI-RELATED TRANSCRIPTIONAL REPRESSOR"/>
    <property type="match status" value="1"/>
</dbReference>
<organism evidence="5 6">
    <name type="scientific">Candidatus Colimorpha enterica</name>
    <dbReference type="NCBI Taxonomy" id="3083063"/>
    <lineage>
        <taxon>Bacteria</taxon>
        <taxon>Pseudomonadati</taxon>
        <taxon>Bacteroidota</taxon>
        <taxon>Bacteroidia</taxon>
        <taxon>Bacteroidales</taxon>
        <taxon>Candidatus Colimorpha</taxon>
    </lineage>
</organism>
<dbReference type="PROSITE" id="PS50932">
    <property type="entry name" value="HTH_LACI_2"/>
    <property type="match status" value="1"/>
</dbReference>
<dbReference type="Gene3D" id="3.40.50.2300">
    <property type="match status" value="2"/>
</dbReference>
<dbReference type="AlphaFoldDB" id="A0AAE3FG40"/>